<evidence type="ECO:0000256" key="1">
    <source>
        <dbReference type="ARBA" id="ARBA00022737"/>
    </source>
</evidence>
<dbReference type="Pfam" id="PF13637">
    <property type="entry name" value="Ank_4"/>
    <property type="match status" value="2"/>
</dbReference>
<dbReference type="PANTHER" id="PTHR24123">
    <property type="entry name" value="ANKYRIN REPEAT-CONTAINING"/>
    <property type="match status" value="1"/>
</dbReference>
<keyword evidence="2 3" id="KW-0040">ANK repeat</keyword>
<feature type="repeat" description="ANK" evidence="3">
    <location>
        <begin position="189"/>
        <end position="210"/>
    </location>
</feature>
<dbReference type="Pfam" id="PF12796">
    <property type="entry name" value="Ank_2"/>
    <property type="match status" value="7"/>
</dbReference>
<dbReference type="SUPFAM" id="SSF48403">
    <property type="entry name" value="Ankyrin repeat"/>
    <property type="match status" value="3"/>
</dbReference>
<feature type="repeat" description="ANK" evidence="3">
    <location>
        <begin position="697"/>
        <end position="729"/>
    </location>
</feature>
<keyword evidence="1" id="KW-0677">Repeat</keyword>
<feature type="repeat" description="ANK" evidence="3">
    <location>
        <begin position="361"/>
        <end position="393"/>
    </location>
</feature>
<dbReference type="PROSITE" id="PS50088">
    <property type="entry name" value="ANK_REPEAT"/>
    <property type="match status" value="14"/>
</dbReference>
<name>A0A1X7T6D4_AMPQE</name>
<dbReference type="InParanoid" id="A0A1X7T6D4"/>
<dbReference type="Gene3D" id="1.25.40.20">
    <property type="entry name" value="Ankyrin repeat-containing domain"/>
    <property type="match status" value="4"/>
</dbReference>
<dbReference type="OrthoDB" id="10254947at2759"/>
<feature type="repeat" description="ANK" evidence="3">
    <location>
        <begin position="563"/>
        <end position="595"/>
    </location>
</feature>
<dbReference type="PROSITE" id="PS50297">
    <property type="entry name" value="ANK_REP_REGION"/>
    <property type="match status" value="12"/>
</dbReference>
<dbReference type="InterPro" id="IPR051165">
    <property type="entry name" value="Multifunctional_ANK_Repeat"/>
</dbReference>
<feature type="repeat" description="ANK" evidence="3">
    <location>
        <begin position="496"/>
        <end position="528"/>
    </location>
</feature>
<feature type="repeat" description="ANK" evidence="3">
    <location>
        <begin position="86"/>
        <end position="118"/>
    </location>
</feature>
<dbReference type="AlphaFoldDB" id="A0A1X7T6D4"/>
<feature type="repeat" description="ANK" evidence="3">
    <location>
        <begin position="596"/>
        <end position="620"/>
    </location>
</feature>
<feature type="repeat" description="ANK" evidence="3">
    <location>
        <begin position="428"/>
        <end position="460"/>
    </location>
</feature>
<dbReference type="Pfam" id="PF00023">
    <property type="entry name" value="Ank"/>
    <property type="match status" value="1"/>
</dbReference>
<feature type="repeat" description="ANK" evidence="3">
    <location>
        <begin position="327"/>
        <end position="351"/>
    </location>
</feature>
<evidence type="ECO:0000256" key="3">
    <source>
        <dbReference type="PROSITE-ProRule" id="PRU00023"/>
    </source>
</evidence>
<accession>A0A1X7T6D4</accession>
<dbReference type="EnsemblMetazoa" id="Aqu2.1.10052_001">
    <property type="protein sequence ID" value="Aqu2.1.10052_001"/>
    <property type="gene ID" value="Aqu2.1.10052"/>
</dbReference>
<feature type="repeat" description="ANK" evidence="3">
    <location>
        <begin position="153"/>
        <end position="185"/>
    </location>
</feature>
<organism evidence="4">
    <name type="scientific">Amphimedon queenslandica</name>
    <name type="common">Sponge</name>
    <dbReference type="NCBI Taxonomy" id="400682"/>
    <lineage>
        <taxon>Eukaryota</taxon>
        <taxon>Metazoa</taxon>
        <taxon>Porifera</taxon>
        <taxon>Demospongiae</taxon>
        <taxon>Heteroscleromorpha</taxon>
        <taxon>Haplosclerida</taxon>
        <taxon>Niphatidae</taxon>
        <taxon>Amphimedon</taxon>
    </lineage>
</organism>
<reference evidence="4" key="1">
    <citation type="submission" date="2017-05" db="UniProtKB">
        <authorList>
            <consortium name="EnsemblMetazoa"/>
        </authorList>
    </citation>
    <scope>IDENTIFICATION</scope>
</reference>
<dbReference type="PANTHER" id="PTHR24123:SF33">
    <property type="entry name" value="PROTEIN HOS4"/>
    <property type="match status" value="1"/>
</dbReference>
<proteinExistence type="predicted"/>
<dbReference type="InterPro" id="IPR036770">
    <property type="entry name" value="Ankyrin_rpt-contain_sf"/>
</dbReference>
<feature type="repeat" description="ANK" evidence="3">
    <location>
        <begin position="19"/>
        <end position="51"/>
    </location>
</feature>
<feature type="repeat" description="ANK" evidence="3">
    <location>
        <begin position="220"/>
        <end position="252"/>
    </location>
</feature>
<evidence type="ECO:0000256" key="2">
    <source>
        <dbReference type="ARBA" id="ARBA00023043"/>
    </source>
</evidence>
<protein>
    <submittedName>
        <fullName evidence="4">Uncharacterized protein</fullName>
    </submittedName>
</protein>
<evidence type="ECO:0000313" key="4">
    <source>
        <dbReference type="EnsemblMetazoa" id="Aqu2.1.10052_001"/>
    </source>
</evidence>
<feature type="repeat" description="ANK" evidence="3">
    <location>
        <begin position="287"/>
        <end position="319"/>
    </location>
</feature>
<sequence length="769" mass="83594">MLEFWIKRGDYDVNVKDKRNRTPLFNAVKSGSIEAVHILLTNGARADVISKDCETLLHCASEFSKIEMLKFWIKRGDYDINVLNKKNRPPFFNAVKSGSIEAVDILLINGARTDIVDEDGVTLLHCAGESGKVEMLEFWINRGEYDVNAKDKSNRTPLFTAVKSGSIEVVDVLLTNGSRTDVVDKCCTTPLHFASETGNGNIIKLLITKGNADVNAIDENSRTPLFNAVESGSIEAVNILFANGARTDVASKDGETLLHCASKSGKVGMLEFCIKNGDRDVNVKNKDNETPLFNAVKSGSIEAVDILLTNGARTDVVCKVHFWDDCSTITPLHCASESGNAKIIELLITKGKADVNAVDKNNRTPLFNAVKSGSIEAVDILLTNGARTDVVPENGETLLHCASESGEVKMLKFWFNRGDYDVNVTDKYNRTPLFNAIHCCSIEVVDILLTNGARTDVMDKNYCGTPLLFASERGNAEIIESLITKGTADVNCVDKDNRTPLFNAVKSGSIEAVDILLTNGARTDVVSKDGETLLHCAGESGKVEMLEFWIKKGDYDVNVENKDNRTPLFNAVKSGSIEAVDILLTNGARTDVVSKDDSTPLHCASKSGNAKIIELIITKGKADVNAVDKDDRTPLFNAVKSGSIEAVDILLTNGAITDVVSKNGETLLHCAGESGKVEMLEFWIIKGDYDVNVKNKYDRTPLFNAVESGSIEAVDILLTNGARTDVVSKSWLANFFSLGSTELASNTWLMVEYGVTDKDSGSSTDLKIV</sequence>
<dbReference type="SMART" id="SM00248">
    <property type="entry name" value="ANK"/>
    <property type="match status" value="21"/>
</dbReference>
<feature type="repeat" description="ANK" evidence="3">
    <location>
        <begin position="630"/>
        <end position="662"/>
    </location>
</feature>
<dbReference type="InterPro" id="IPR002110">
    <property type="entry name" value="Ankyrin_rpt"/>
</dbReference>